<dbReference type="GO" id="GO:0016836">
    <property type="term" value="F:hydro-lyase activity"/>
    <property type="evidence" value="ECO:0007669"/>
    <property type="project" value="TreeGrafter"/>
</dbReference>
<evidence type="ECO:0000256" key="3">
    <source>
        <dbReference type="ARBA" id="ARBA00022946"/>
    </source>
</evidence>
<evidence type="ECO:0000256" key="6">
    <source>
        <dbReference type="ARBA" id="ARBA00037410"/>
    </source>
</evidence>
<reference evidence="8" key="1">
    <citation type="submission" date="2023-03" db="EMBL/GenBank/DDBJ databases">
        <authorList>
            <person name="Steffen K."/>
            <person name="Cardenas P."/>
        </authorList>
    </citation>
    <scope>NUCLEOTIDE SEQUENCE</scope>
</reference>
<dbReference type="AlphaFoldDB" id="A0AA35QTM3"/>
<dbReference type="PANTHER" id="PTHR43602">
    <property type="match status" value="1"/>
</dbReference>
<keyword evidence="2" id="KW-0276">Fatty acid metabolism</keyword>
<dbReference type="EMBL" id="CASHTH010000109">
    <property type="protein sequence ID" value="CAI7991271.1"/>
    <property type="molecule type" value="Genomic_DNA"/>
</dbReference>
<dbReference type="Pfam" id="PF00378">
    <property type="entry name" value="ECH_1"/>
    <property type="match status" value="1"/>
</dbReference>
<keyword evidence="3" id="KW-0809">Transit peptide</keyword>
<dbReference type="GO" id="GO:0005739">
    <property type="term" value="C:mitochondrion"/>
    <property type="evidence" value="ECO:0007669"/>
    <property type="project" value="UniProtKB-SubCell"/>
</dbReference>
<keyword evidence="9" id="KW-1185">Reference proteome</keyword>
<comment type="subcellular location">
    <subcellularLocation>
        <location evidence="1">Mitochondrion</location>
    </subcellularLocation>
</comment>
<protein>
    <recommendedName>
        <fullName evidence="7">Enoyl-CoA hydratase domain-containing protein 3, mitochondrial</fullName>
    </recommendedName>
</protein>
<evidence type="ECO:0000256" key="4">
    <source>
        <dbReference type="ARBA" id="ARBA00023098"/>
    </source>
</evidence>
<dbReference type="InterPro" id="IPR052377">
    <property type="entry name" value="Mitochondrial_ECH-domain"/>
</dbReference>
<dbReference type="InterPro" id="IPR014748">
    <property type="entry name" value="Enoyl-CoA_hydra_C"/>
</dbReference>
<comment type="caution">
    <text evidence="8">The sequence shown here is derived from an EMBL/GenBank/DDBJ whole genome shotgun (WGS) entry which is preliminary data.</text>
</comment>
<organism evidence="8 9">
    <name type="scientific">Geodia barretti</name>
    <name type="common">Barrett's horny sponge</name>
    <dbReference type="NCBI Taxonomy" id="519541"/>
    <lineage>
        <taxon>Eukaryota</taxon>
        <taxon>Metazoa</taxon>
        <taxon>Porifera</taxon>
        <taxon>Demospongiae</taxon>
        <taxon>Heteroscleromorpha</taxon>
        <taxon>Tetractinellida</taxon>
        <taxon>Astrophorina</taxon>
        <taxon>Geodiidae</taxon>
        <taxon>Geodia</taxon>
    </lineage>
</organism>
<dbReference type="PANTHER" id="PTHR43602:SF1">
    <property type="entry name" value="ENOYL-COA HYDRATASE DOMAIN-CONTAINING PROTEIN 3, MITOCHONDRIAL"/>
    <property type="match status" value="1"/>
</dbReference>
<keyword evidence="5" id="KW-0496">Mitochondrion</keyword>
<evidence type="ECO:0000256" key="7">
    <source>
        <dbReference type="ARBA" id="ARBA00040545"/>
    </source>
</evidence>
<dbReference type="NCBIfam" id="NF006008">
    <property type="entry name" value="PRK08139.1"/>
    <property type="match status" value="1"/>
</dbReference>
<dbReference type="InterPro" id="IPR029045">
    <property type="entry name" value="ClpP/crotonase-like_dom_sf"/>
</dbReference>
<comment type="function">
    <text evidence="6">May play a role in fatty acid biosynthesis and insulin sensitivity.</text>
</comment>
<evidence type="ECO:0000313" key="8">
    <source>
        <dbReference type="EMBL" id="CAI7991271.1"/>
    </source>
</evidence>
<dbReference type="SUPFAM" id="SSF52096">
    <property type="entry name" value="ClpP/crotonase"/>
    <property type="match status" value="1"/>
</dbReference>
<evidence type="ECO:0000256" key="5">
    <source>
        <dbReference type="ARBA" id="ARBA00023128"/>
    </source>
</evidence>
<dbReference type="Proteomes" id="UP001174909">
    <property type="component" value="Unassembled WGS sequence"/>
</dbReference>
<sequence>MPDDSASQPVLYALDSEGVATLTLNNPERRNALSSPTLEALEGLLAQMAGDPAVRVVVLRSEGPVFSSGHDLNELVDGDADDYTPVFEACARVMEGIRLLPKPVIAQVQGLATAAGCQLVATCDIAVAADTAAFATPGVQIGLFCTTPGVAVARSVMPKKAMEMLLTGRPISAQEALEFGLISRIAPADQLGEQVTELAQQIASASAHTLALGKSAFYQQIEMDRPSAYQFASKVMVDNLLADDAKEGISAFLEKRQPVWTT</sequence>
<evidence type="ECO:0000256" key="2">
    <source>
        <dbReference type="ARBA" id="ARBA00022832"/>
    </source>
</evidence>
<gene>
    <name evidence="8" type="ORF">GBAR_LOCUS677</name>
</gene>
<keyword evidence="4" id="KW-0443">Lipid metabolism</keyword>
<proteinExistence type="predicted"/>
<evidence type="ECO:0000256" key="1">
    <source>
        <dbReference type="ARBA" id="ARBA00004173"/>
    </source>
</evidence>
<dbReference type="Gene3D" id="1.10.12.10">
    <property type="entry name" value="Lyase 2-enoyl-coa Hydratase, Chain A, domain 2"/>
    <property type="match status" value="1"/>
</dbReference>
<name>A0AA35QTM3_GEOBA</name>
<dbReference type="CDD" id="cd06558">
    <property type="entry name" value="crotonase-like"/>
    <property type="match status" value="1"/>
</dbReference>
<dbReference type="Gene3D" id="3.90.226.10">
    <property type="entry name" value="2-enoyl-CoA Hydratase, Chain A, domain 1"/>
    <property type="match status" value="1"/>
</dbReference>
<dbReference type="InterPro" id="IPR001753">
    <property type="entry name" value="Enoyl-CoA_hydra/iso"/>
</dbReference>
<dbReference type="GO" id="GO:0006631">
    <property type="term" value="P:fatty acid metabolic process"/>
    <property type="evidence" value="ECO:0007669"/>
    <property type="project" value="UniProtKB-KW"/>
</dbReference>
<accession>A0AA35QTM3</accession>
<evidence type="ECO:0000313" key="9">
    <source>
        <dbReference type="Proteomes" id="UP001174909"/>
    </source>
</evidence>